<dbReference type="AlphaFoldDB" id="A0A5P1EK32"/>
<evidence type="ECO:0000313" key="2">
    <source>
        <dbReference type="EMBL" id="ONK66345.1"/>
    </source>
</evidence>
<evidence type="ECO:0000256" key="1">
    <source>
        <dbReference type="SAM" id="MobiDB-lite"/>
    </source>
</evidence>
<keyword evidence="3" id="KW-1185">Reference proteome</keyword>
<protein>
    <submittedName>
        <fullName evidence="2">Uncharacterized protein</fullName>
    </submittedName>
</protein>
<dbReference type="EMBL" id="CM007386">
    <property type="protein sequence ID" value="ONK66345.1"/>
    <property type="molecule type" value="Genomic_DNA"/>
</dbReference>
<proteinExistence type="predicted"/>
<dbReference type="Proteomes" id="UP000243459">
    <property type="component" value="Chromosome 6"/>
</dbReference>
<dbReference type="Gramene" id="ONK66345">
    <property type="protein sequence ID" value="ONK66345"/>
    <property type="gene ID" value="A4U43_C06F6770"/>
</dbReference>
<evidence type="ECO:0000313" key="3">
    <source>
        <dbReference type="Proteomes" id="UP000243459"/>
    </source>
</evidence>
<name>A0A5P1EK32_ASPOF</name>
<accession>A0A5P1EK32</accession>
<sequence length="106" mass="11466">MASTLSPLSRPALLKSKTLNSRHRRLILTASASDLGAPPKESLVGVIEDSVRVAQRTPAKSAGAVHRLTCSRHDQDGEGGSFRVSRNPRRHEVTGEDLDAYIHRSG</sequence>
<organism evidence="2 3">
    <name type="scientific">Asparagus officinalis</name>
    <name type="common">Garden asparagus</name>
    <dbReference type="NCBI Taxonomy" id="4686"/>
    <lineage>
        <taxon>Eukaryota</taxon>
        <taxon>Viridiplantae</taxon>
        <taxon>Streptophyta</taxon>
        <taxon>Embryophyta</taxon>
        <taxon>Tracheophyta</taxon>
        <taxon>Spermatophyta</taxon>
        <taxon>Magnoliopsida</taxon>
        <taxon>Liliopsida</taxon>
        <taxon>Asparagales</taxon>
        <taxon>Asparagaceae</taxon>
        <taxon>Asparagoideae</taxon>
        <taxon>Asparagus</taxon>
    </lineage>
</organism>
<feature type="region of interest" description="Disordered" evidence="1">
    <location>
        <begin position="71"/>
        <end position="106"/>
    </location>
</feature>
<reference evidence="3" key="1">
    <citation type="journal article" date="2017" name="Nat. Commun.">
        <title>The asparagus genome sheds light on the origin and evolution of a young Y chromosome.</title>
        <authorList>
            <person name="Harkess A."/>
            <person name="Zhou J."/>
            <person name="Xu C."/>
            <person name="Bowers J.E."/>
            <person name="Van der Hulst R."/>
            <person name="Ayyampalayam S."/>
            <person name="Mercati F."/>
            <person name="Riccardi P."/>
            <person name="McKain M.R."/>
            <person name="Kakrana A."/>
            <person name="Tang H."/>
            <person name="Ray J."/>
            <person name="Groenendijk J."/>
            <person name="Arikit S."/>
            <person name="Mathioni S.M."/>
            <person name="Nakano M."/>
            <person name="Shan H."/>
            <person name="Telgmann-Rauber A."/>
            <person name="Kanno A."/>
            <person name="Yue Z."/>
            <person name="Chen H."/>
            <person name="Li W."/>
            <person name="Chen Y."/>
            <person name="Xu X."/>
            <person name="Zhang Y."/>
            <person name="Luo S."/>
            <person name="Chen H."/>
            <person name="Gao J."/>
            <person name="Mao Z."/>
            <person name="Pires J.C."/>
            <person name="Luo M."/>
            <person name="Kudrna D."/>
            <person name="Wing R.A."/>
            <person name="Meyers B.C."/>
            <person name="Yi K."/>
            <person name="Kong H."/>
            <person name="Lavrijsen P."/>
            <person name="Sunseri F."/>
            <person name="Falavigna A."/>
            <person name="Ye Y."/>
            <person name="Leebens-Mack J.H."/>
            <person name="Chen G."/>
        </authorList>
    </citation>
    <scope>NUCLEOTIDE SEQUENCE [LARGE SCALE GENOMIC DNA]</scope>
    <source>
        <strain evidence="3">cv. DH0086</strain>
    </source>
</reference>
<gene>
    <name evidence="2" type="ORF">A4U43_C06F6770</name>
</gene>